<dbReference type="PANTHER" id="PTHR22984">
    <property type="entry name" value="SERINE/THREONINE-PROTEIN KINASE PIM"/>
    <property type="match status" value="1"/>
</dbReference>
<evidence type="ECO:0000256" key="6">
    <source>
        <dbReference type="ARBA" id="ARBA00022777"/>
    </source>
</evidence>
<evidence type="ECO:0000259" key="10">
    <source>
        <dbReference type="PROSITE" id="PS50011"/>
    </source>
</evidence>
<dbReference type="Proteomes" id="UP000692954">
    <property type="component" value="Unassembled WGS sequence"/>
</dbReference>
<organism evidence="11 12">
    <name type="scientific">Paramecium sonneborni</name>
    <dbReference type="NCBI Taxonomy" id="65129"/>
    <lineage>
        <taxon>Eukaryota</taxon>
        <taxon>Sar</taxon>
        <taxon>Alveolata</taxon>
        <taxon>Ciliophora</taxon>
        <taxon>Intramacronucleata</taxon>
        <taxon>Oligohymenophorea</taxon>
        <taxon>Peniculida</taxon>
        <taxon>Parameciidae</taxon>
        <taxon>Paramecium</taxon>
    </lineage>
</organism>
<dbReference type="InterPro" id="IPR051138">
    <property type="entry name" value="PIM_Ser/Thr_kinase"/>
</dbReference>
<evidence type="ECO:0000256" key="5">
    <source>
        <dbReference type="ARBA" id="ARBA00022741"/>
    </source>
</evidence>
<comment type="caution">
    <text evidence="11">The sequence shown here is derived from an EMBL/GenBank/DDBJ whole genome shotgun (WGS) entry which is preliminary data.</text>
</comment>
<keyword evidence="3" id="KW-0723">Serine/threonine-protein kinase</keyword>
<evidence type="ECO:0000256" key="1">
    <source>
        <dbReference type="ARBA" id="ARBA00004340"/>
    </source>
</evidence>
<evidence type="ECO:0000256" key="9">
    <source>
        <dbReference type="ARBA" id="ARBA00048679"/>
    </source>
</evidence>
<keyword evidence="12" id="KW-1185">Reference proteome</keyword>
<comment type="catalytic activity">
    <reaction evidence="9">
        <text>L-seryl-[protein] + ATP = O-phospho-L-seryl-[protein] + ADP + H(+)</text>
        <dbReference type="Rhea" id="RHEA:17989"/>
        <dbReference type="Rhea" id="RHEA-COMP:9863"/>
        <dbReference type="Rhea" id="RHEA-COMP:11604"/>
        <dbReference type="ChEBI" id="CHEBI:15378"/>
        <dbReference type="ChEBI" id="CHEBI:29999"/>
        <dbReference type="ChEBI" id="CHEBI:30616"/>
        <dbReference type="ChEBI" id="CHEBI:83421"/>
        <dbReference type="ChEBI" id="CHEBI:456216"/>
        <dbReference type="EC" id="2.7.11.1"/>
    </reaction>
</comment>
<reference evidence="11" key="1">
    <citation type="submission" date="2021-01" db="EMBL/GenBank/DDBJ databases">
        <authorList>
            <consortium name="Genoscope - CEA"/>
            <person name="William W."/>
        </authorList>
    </citation>
    <scope>NUCLEOTIDE SEQUENCE</scope>
</reference>
<sequence>MSQPCLKMNQSMKSKLNSKFISIQESSVGLKIVDPDSRMIQVFLFWNNSILMDWNCFFEELNAGLEKNLSFIIEYEETKYFIYGNAEDLLCIYKFCAGKYIFKKGISQKTLEIIKEKHDYQLKSIYDQSRQKFYYEHIILPQMNDNLDMSFYSEVTYDREKFVPEEIQIIKDLHITSIPQFIHVDALYHDGVQYSYIYSKKDLIKLTLYYNTQLDNPCFMSHTAYQLVLLLIALDEKGIIHPGLDLKNLYINPNSQDIVLASYYQAYYQLNNEDRRLYANIGYSPPEYFKINQKLTTKANVYQVGILLFHLLLGYNPFGKTQKEMVSNHPKNELNLKRLNTFDSNLSDFIQLLLVQDPIKRPQPSQLLKHKLFSISYKEHQSKLSILQQYHQDIQEFIIFNKTSNIQNVKPTIKFKK</sequence>
<keyword evidence="4" id="KW-0808">Transferase</keyword>
<evidence type="ECO:0000256" key="4">
    <source>
        <dbReference type="ARBA" id="ARBA00022679"/>
    </source>
</evidence>
<dbReference type="GO" id="GO:0005737">
    <property type="term" value="C:cytoplasm"/>
    <property type="evidence" value="ECO:0007669"/>
    <property type="project" value="TreeGrafter"/>
</dbReference>
<keyword evidence="6" id="KW-0418">Kinase</keyword>
<dbReference type="Pfam" id="PF00069">
    <property type="entry name" value="Pkinase"/>
    <property type="match status" value="1"/>
</dbReference>
<gene>
    <name evidence="11" type="ORF">PSON_ATCC_30995.1.T0810046</name>
</gene>
<dbReference type="InterPro" id="IPR000719">
    <property type="entry name" value="Prot_kinase_dom"/>
</dbReference>
<dbReference type="AlphaFoldDB" id="A0A8S1PL38"/>
<dbReference type="GO" id="GO:0004674">
    <property type="term" value="F:protein serine/threonine kinase activity"/>
    <property type="evidence" value="ECO:0007669"/>
    <property type="project" value="UniProtKB-KW"/>
</dbReference>
<dbReference type="GO" id="GO:0043657">
    <property type="term" value="C:host cell"/>
    <property type="evidence" value="ECO:0007669"/>
    <property type="project" value="UniProtKB-SubCell"/>
</dbReference>
<keyword evidence="5" id="KW-0547">Nucleotide-binding</keyword>
<dbReference type="OrthoDB" id="303145at2759"/>
<name>A0A8S1PL38_9CILI</name>
<dbReference type="PANTHER" id="PTHR22984:SF25">
    <property type="entry name" value="PROTEIN KINASE DOMAIN-CONTAINING PROTEIN"/>
    <property type="match status" value="1"/>
</dbReference>
<evidence type="ECO:0000256" key="8">
    <source>
        <dbReference type="ARBA" id="ARBA00047899"/>
    </source>
</evidence>
<evidence type="ECO:0000313" key="12">
    <source>
        <dbReference type="Proteomes" id="UP000692954"/>
    </source>
</evidence>
<dbReference type="PROSITE" id="PS50011">
    <property type="entry name" value="PROTEIN_KINASE_DOM"/>
    <property type="match status" value="1"/>
</dbReference>
<protein>
    <recommendedName>
        <fullName evidence="2">non-specific serine/threonine protein kinase</fullName>
        <ecNumber evidence="2">2.7.11.1</ecNumber>
    </recommendedName>
</protein>
<proteinExistence type="predicted"/>
<accession>A0A8S1PL38</accession>
<dbReference type="EC" id="2.7.11.1" evidence="2"/>
<dbReference type="SMART" id="SM00220">
    <property type="entry name" value="S_TKc"/>
    <property type="match status" value="1"/>
</dbReference>
<evidence type="ECO:0000256" key="2">
    <source>
        <dbReference type="ARBA" id="ARBA00012513"/>
    </source>
</evidence>
<dbReference type="GO" id="GO:0005524">
    <property type="term" value="F:ATP binding"/>
    <property type="evidence" value="ECO:0007669"/>
    <property type="project" value="UniProtKB-KW"/>
</dbReference>
<evidence type="ECO:0000256" key="7">
    <source>
        <dbReference type="ARBA" id="ARBA00022840"/>
    </source>
</evidence>
<comment type="subcellular location">
    <subcellularLocation>
        <location evidence="1">Host cell</location>
    </subcellularLocation>
</comment>
<keyword evidence="7" id="KW-0067">ATP-binding</keyword>
<comment type="catalytic activity">
    <reaction evidence="8">
        <text>L-threonyl-[protein] + ATP = O-phospho-L-threonyl-[protein] + ADP + H(+)</text>
        <dbReference type="Rhea" id="RHEA:46608"/>
        <dbReference type="Rhea" id="RHEA-COMP:11060"/>
        <dbReference type="Rhea" id="RHEA-COMP:11605"/>
        <dbReference type="ChEBI" id="CHEBI:15378"/>
        <dbReference type="ChEBI" id="CHEBI:30013"/>
        <dbReference type="ChEBI" id="CHEBI:30616"/>
        <dbReference type="ChEBI" id="CHEBI:61977"/>
        <dbReference type="ChEBI" id="CHEBI:456216"/>
        <dbReference type="EC" id="2.7.11.1"/>
    </reaction>
</comment>
<dbReference type="EMBL" id="CAJJDN010000081">
    <property type="protein sequence ID" value="CAD8103842.1"/>
    <property type="molecule type" value="Genomic_DNA"/>
</dbReference>
<evidence type="ECO:0000256" key="3">
    <source>
        <dbReference type="ARBA" id="ARBA00022527"/>
    </source>
</evidence>
<feature type="domain" description="Protein kinase" evidence="10">
    <location>
        <begin position="75"/>
        <end position="373"/>
    </location>
</feature>
<evidence type="ECO:0000313" key="11">
    <source>
        <dbReference type="EMBL" id="CAD8103842.1"/>
    </source>
</evidence>